<evidence type="ECO:0000313" key="1">
    <source>
        <dbReference type="EMBL" id="MBX62357.1"/>
    </source>
</evidence>
<reference evidence="1" key="1">
    <citation type="submission" date="2018-02" db="EMBL/GenBank/DDBJ databases">
        <title>Rhizophora mucronata_Transcriptome.</title>
        <authorList>
            <person name="Meera S.P."/>
            <person name="Sreeshan A."/>
            <person name="Augustine A."/>
        </authorList>
    </citation>
    <scope>NUCLEOTIDE SEQUENCE</scope>
    <source>
        <tissue evidence="1">Leaf</tissue>
    </source>
</reference>
<dbReference type="EMBL" id="GGEC01081873">
    <property type="protein sequence ID" value="MBX62357.1"/>
    <property type="molecule type" value="Transcribed_RNA"/>
</dbReference>
<protein>
    <submittedName>
        <fullName evidence="1">Uncharacterized protein</fullName>
    </submittedName>
</protein>
<name>A0A2P2Q5T6_RHIMU</name>
<organism evidence="1">
    <name type="scientific">Rhizophora mucronata</name>
    <name type="common">Asiatic mangrove</name>
    <dbReference type="NCBI Taxonomy" id="61149"/>
    <lineage>
        <taxon>Eukaryota</taxon>
        <taxon>Viridiplantae</taxon>
        <taxon>Streptophyta</taxon>
        <taxon>Embryophyta</taxon>
        <taxon>Tracheophyta</taxon>
        <taxon>Spermatophyta</taxon>
        <taxon>Magnoliopsida</taxon>
        <taxon>eudicotyledons</taxon>
        <taxon>Gunneridae</taxon>
        <taxon>Pentapetalae</taxon>
        <taxon>rosids</taxon>
        <taxon>fabids</taxon>
        <taxon>Malpighiales</taxon>
        <taxon>Rhizophoraceae</taxon>
        <taxon>Rhizophora</taxon>
    </lineage>
</organism>
<sequence length="41" mass="4433">MNSLFTSPFCSQSLVSVLKGKLSVMVTLLHCDATKINYGQA</sequence>
<dbReference type="AlphaFoldDB" id="A0A2P2Q5T6"/>
<accession>A0A2P2Q5T6</accession>
<proteinExistence type="predicted"/>